<dbReference type="Proteomes" id="UP000678016">
    <property type="component" value="Chromosome"/>
</dbReference>
<dbReference type="EMBL" id="CP074132">
    <property type="protein sequence ID" value="QUX29312.1"/>
    <property type="molecule type" value="Genomic_DNA"/>
</dbReference>
<evidence type="ECO:0000313" key="3">
    <source>
        <dbReference type="Proteomes" id="UP000678016"/>
    </source>
</evidence>
<dbReference type="GO" id="GO:0016874">
    <property type="term" value="F:ligase activity"/>
    <property type="evidence" value="ECO:0007669"/>
    <property type="project" value="UniProtKB-KW"/>
</dbReference>
<feature type="domain" description="AMP-dependent synthetase/ligase" evidence="1">
    <location>
        <begin position="51"/>
        <end position="206"/>
    </location>
</feature>
<evidence type="ECO:0000259" key="1">
    <source>
        <dbReference type="Pfam" id="PF00501"/>
    </source>
</evidence>
<proteinExistence type="predicted"/>
<dbReference type="Pfam" id="PF00501">
    <property type="entry name" value="AMP-binding"/>
    <property type="match status" value="1"/>
</dbReference>
<dbReference type="InterPro" id="IPR000873">
    <property type="entry name" value="AMP-dep_synth/lig_dom"/>
</dbReference>
<dbReference type="InterPro" id="IPR042099">
    <property type="entry name" value="ANL_N_sf"/>
</dbReference>
<protein>
    <submittedName>
        <fullName evidence="2">Acyl--CoA ligase</fullName>
    </submittedName>
</protein>
<dbReference type="RefSeq" id="WP_212642182.1">
    <property type="nucleotide sequence ID" value="NZ_CP074132.1"/>
</dbReference>
<accession>A0ABX8C4K7</accession>
<name>A0ABX8C4K7_9ACTN</name>
<organism evidence="2 3">
    <name type="scientific">Nocardiopsis akebiae</name>
    <dbReference type="NCBI Taxonomy" id="2831968"/>
    <lineage>
        <taxon>Bacteria</taxon>
        <taxon>Bacillati</taxon>
        <taxon>Actinomycetota</taxon>
        <taxon>Actinomycetes</taxon>
        <taxon>Streptosporangiales</taxon>
        <taxon>Nocardiopsidaceae</taxon>
        <taxon>Nocardiopsis</taxon>
    </lineage>
</organism>
<dbReference type="InterPro" id="IPR045851">
    <property type="entry name" value="AMP-bd_C_sf"/>
</dbReference>
<dbReference type="Gene3D" id="3.40.50.12780">
    <property type="entry name" value="N-terminal domain of ligase-like"/>
    <property type="match status" value="1"/>
</dbReference>
<sequence length="370" mass="40885">MAVDELTPGDLMAKLPRAPELTERPWTVRWDEADEPADRLLAGLLPPETEFFTSGSTGRPRSWFRTREQLMDEARLLADLVVGHRPEAVLSFAPPRHVYGMLASVLVPAYLGVPVWYVSQFAPLPPVRGRRWAVMAIPWAFRILRRRREWLASAEHLAFVHSTAVLPQSAADLMAGLGDRASLVEVFGSTETGGVAHRVWGPDDPPWRLFPDVEFGDGPADPAAEAPLVVRSPRLARPQDGTAGPECRMDDHVVRVGERGFGFAGRRTRLVNVNGRRLDLDAMEETLAGALECEDLACVPVRDPLTGEHFDLLVVPGENGVPGADEMARALDQIAYRPRRVCAVERIDRSETGKLRRVQPARARPEGVDS</sequence>
<gene>
    <name evidence="2" type="ORF">KGD83_01540</name>
</gene>
<dbReference type="SUPFAM" id="SSF56801">
    <property type="entry name" value="Acetyl-CoA synthetase-like"/>
    <property type="match status" value="1"/>
</dbReference>
<dbReference type="Gene3D" id="3.30.300.30">
    <property type="match status" value="1"/>
</dbReference>
<reference evidence="3" key="1">
    <citation type="submission" date="2021-05" db="EMBL/GenBank/DDBJ databases">
        <title>Direct Submission.</title>
        <authorList>
            <person name="Li K."/>
            <person name="Gao J."/>
        </authorList>
    </citation>
    <scope>NUCLEOTIDE SEQUENCE [LARGE SCALE GENOMIC DNA]</scope>
    <source>
        <strain evidence="3">HDS12</strain>
    </source>
</reference>
<keyword evidence="2" id="KW-0436">Ligase</keyword>
<keyword evidence="3" id="KW-1185">Reference proteome</keyword>
<evidence type="ECO:0000313" key="2">
    <source>
        <dbReference type="EMBL" id="QUX29312.1"/>
    </source>
</evidence>